<protein>
    <submittedName>
        <fullName evidence="1">Uncharacterized protein</fullName>
    </submittedName>
</protein>
<sequence>MRTFYLKKENPNILNTMMLDNSSGNYLTLTGR</sequence>
<dbReference type="EMBL" id="GGEC01028826">
    <property type="protein sequence ID" value="MBX09310.1"/>
    <property type="molecule type" value="Transcribed_RNA"/>
</dbReference>
<accession>A0A2P2KUA9</accession>
<dbReference type="AlphaFoldDB" id="A0A2P2KUA9"/>
<evidence type="ECO:0000313" key="1">
    <source>
        <dbReference type="EMBL" id="MBX09310.1"/>
    </source>
</evidence>
<organism evidence="1">
    <name type="scientific">Rhizophora mucronata</name>
    <name type="common">Asiatic mangrove</name>
    <dbReference type="NCBI Taxonomy" id="61149"/>
    <lineage>
        <taxon>Eukaryota</taxon>
        <taxon>Viridiplantae</taxon>
        <taxon>Streptophyta</taxon>
        <taxon>Embryophyta</taxon>
        <taxon>Tracheophyta</taxon>
        <taxon>Spermatophyta</taxon>
        <taxon>Magnoliopsida</taxon>
        <taxon>eudicotyledons</taxon>
        <taxon>Gunneridae</taxon>
        <taxon>Pentapetalae</taxon>
        <taxon>rosids</taxon>
        <taxon>fabids</taxon>
        <taxon>Malpighiales</taxon>
        <taxon>Rhizophoraceae</taxon>
        <taxon>Rhizophora</taxon>
    </lineage>
</organism>
<reference evidence="1" key="1">
    <citation type="submission" date="2018-02" db="EMBL/GenBank/DDBJ databases">
        <title>Rhizophora mucronata_Transcriptome.</title>
        <authorList>
            <person name="Meera S.P."/>
            <person name="Sreeshan A."/>
            <person name="Augustine A."/>
        </authorList>
    </citation>
    <scope>NUCLEOTIDE SEQUENCE</scope>
    <source>
        <tissue evidence="1">Leaf</tissue>
    </source>
</reference>
<name>A0A2P2KUA9_RHIMU</name>
<proteinExistence type="predicted"/>